<keyword evidence="2" id="KW-0560">Oxidoreductase</keyword>
<dbReference type="SUPFAM" id="SSF51735">
    <property type="entry name" value="NAD(P)-binding Rossmann-fold domains"/>
    <property type="match status" value="1"/>
</dbReference>
<name>A0A316DH43_9BACT</name>
<dbReference type="Pfam" id="PF13561">
    <property type="entry name" value="adh_short_C2"/>
    <property type="match status" value="1"/>
</dbReference>
<dbReference type="InterPro" id="IPR002347">
    <property type="entry name" value="SDR_fam"/>
</dbReference>
<proteinExistence type="inferred from homology"/>
<dbReference type="Proteomes" id="UP000245489">
    <property type="component" value="Unassembled WGS sequence"/>
</dbReference>
<evidence type="ECO:0000313" key="4">
    <source>
        <dbReference type="EMBL" id="PWK17617.1"/>
    </source>
</evidence>
<dbReference type="NCBIfam" id="NF009466">
    <property type="entry name" value="PRK12826.1-2"/>
    <property type="match status" value="1"/>
</dbReference>
<evidence type="ECO:0000256" key="1">
    <source>
        <dbReference type="ARBA" id="ARBA00006484"/>
    </source>
</evidence>
<dbReference type="Gene3D" id="3.40.50.720">
    <property type="entry name" value="NAD(P)-binding Rossmann-like Domain"/>
    <property type="match status" value="1"/>
</dbReference>
<dbReference type="SMART" id="SM00822">
    <property type="entry name" value="PKS_KR"/>
    <property type="match status" value="1"/>
</dbReference>
<dbReference type="EMBL" id="QGGO01000034">
    <property type="protein sequence ID" value="PWK17617.1"/>
    <property type="molecule type" value="Genomic_DNA"/>
</dbReference>
<keyword evidence="5" id="KW-1185">Reference proteome</keyword>
<dbReference type="PROSITE" id="PS50890">
    <property type="entry name" value="PUA"/>
    <property type="match status" value="1"/>
</dbReference>
<evidence type="ECO:0000313" key="5">
    <source>
        <dbReference type="Proteomes" id="UP000245489"/>
    </source>
</evidence>
<accession>A0A316DH43</accession>
<dbReference type="InterPro" id="IPR050259">
    <property type="entry name" value="SDR"/>
</dbReference>
<sequence>MLLDFENTMNIDLTNKKYLVTGGSRGIGKAIVERLANAGATVAFTYKSSDAEAQKIVEQFNHKVFAFKADISDENTSISLIENIENQIGELDGLINNAGITMDKPFFKMETEAWQSVINTNLNGTFYLSKAVINKFIRKDNSKIINMASVSGLRGSAGQANYSASKAAMIAFTKTLAVEFARFNVQVNAIAPGFIETEMTEQMDENIKKNIRQMVPARRMGRASEVADAVLFLLSPSANYITGHTLVIDGGLMA</sequence>
<dbReference type="PRINTS" id="PR00080">
    <property type="entry name" value="SDRFAMILY"/>
</dbReference>
<comment type="caution">
    <text evidence="4">The sequence shown here is derived from an EMBL/GenBank/DDBJ whole genome shotgun (WGS) entry which is preliminary data.</text>
</comment>
<dbReference type="NCBIfam" id="NF005559">
    <property type="entry name" value="PRK07231.1"/>
    <property type="match status" value="1"/>
</dbReference>
<dbReference type="InterPro" id="IPR020904">
    <property type="entry name" value="Sc_DH/Rdtase_CS"/>
</dbReference>
<feature type="domain" description="Ketoreductase" evidence="3">
    <location>
        <begin position="16"/>
        <end position="193"/>
    </location>
</feature>
<dbReference type="PROSITE" id="PS00061">
    <property type="entry name" value="ADH_SHORT"/>
    <property type="match status" value="1"/>
</dbReference>
<dbReference type="AlphaFoldDB" id="A0A316DH43"/>
<dbReference type="PANTHER" id="PTHR42879">
    <property type="entry name" value="3-OXOACYL-(ACYL-CARRIER-PROTEIN) REDUCTASE"/>
    <property type="match status" value="1"/>
</dbReference>
<organism evidence="4 5">
    <name type="scientific">Arcicella aurantiaca</name>
    <dbReference type="NCBI Taxonomy" id="591202"/>
    <lineage>
        <taxon>Bacteria</taxon>
        <taxon>Pseudomonadati</taxon>
        <taxon>Bacteroidota</taxon>
        <taxon>Cytophagia</taxon>
        <taxon>Cytophagales</taxon>
        <taxon>Flectobacillaceae</taxon>
        <taxon>Arcicella</taxon>
    </lineage>
</organism>
<dbReference type="InterPro" id="IPR036291">
    <property type="entry name" value="NAD(P)-bd_dom_sf"/>
</dbReference>
<dbReference type="PRINTS" id="PR00081">
    <property type="entry name" value="GDHRDH"/>
</dbReference>
<reference evidence="4 5" key="1">
    <citation type="submission" date="2018-05" db="EMBL/GenBank/DDBJ databases">
        <title>Genomic Encyclopedia of Archaeal and Bacterial Type Strains, Phase II (KMG-II): from individual species to whole genera.</title>
        <authorList>
            <person name="Goeker M."/>
        </authorList>
    </citation>
    <scope>NUCLEOTIDE SEQUENCE [LARGE SCALE GENOMIC DNA]</scope>
    <source>
        <strain evidence="4 5">DSM 22214</strain>
    </source>
</reference>
<dbReference type="GO" id="GO:0016491">
    <property type="term" value="F:oxidoreductase activity"/>
    <property type="evidence" value="ECO:0007669"/>
    <property type="project" value="UniProtKB-KW"/>
</dbReference>
<dbReference type="PANTHER" id="PTHR42879:SF2">
    <property type="entry name" value="3-OXOACYL-[ACYL-CARRIER-PROTEIN] REDUCTASE FABG"/>
    <property type="match status" value="1"/>
</dbReference>
<dbReference type="FunFam" id="3.40.50.720:FF:000173">
    <property type="entry name" value="3-oxoacyl-[acyl-carrier protein] reductase"/>
    <property type="match status" value="1"/>
</dbReference>
<comment type="similarity">
    <text evidence="1">Belongs to the short-chain dehydrogenases/reductases (SDR) family.</text>
</comment>
<gene>
    <name evidence="4" type="ORF">LV89_04333</name>
</gene>
<dbReference type="OrthoDB" id="9803333at2"/>
<dbReference type="GO" id="GO:0032787">
    <property type="term" value="P:monocarboxylic acid metabolic process"/>
    <property type="evidence" value="ECO:0007669"/>
    <property type="project" value="UniProtKB-ARBA"/>
</dbReference>
<evidence type="ECO:0000259" key="3">
    <source>
        <dbReference type="SMART" id="SM00822"/>
    </source>
</evidence>
<evidence type="ECO:0000256" key="2">
    <source>
        <dbReference type="ARBA" id="ARBA00023002"/>
    </source>
</evidence>
<protein>
    <submittedName>
        <fullName evidence="4">3-oxoacyl-[acyl-carrier protein] reductase</fullName>
    </submittedName>
</protein>
<dbReference type="InterPro" id="IPR057326">
    <property type="entry name" value="KR_dom"/>
</dbReference>